<feature type="transmembrane region" description="Helical" evidence="5">
    <location>
        <begin position="39"/>
        <end position="59"/>
    </location>
</feature>
<proteinExistence type="predicted"/>
<keyword evidence="2 5" id="KW-0812">Transmembrane</keyword>
<name>A0A0F9DZA2_9ZZZZ</name>
<reference evidence="7" key="1">
    <citation type="journal article" date="2015" name="Nature">
        <title>Complex archaea that bridge the gap between prokaryotes and eukaryotes.</title>
        <authorList>
            <person name="Spang A."/>
            <person name="Saw J.H."/>
            <person name="Jorgensen S.L."/>
            <person name="Zaremba-Niedzwiedzka K."/>
            <person name="Martijn J."/>
            <person name="Lind A.E."/>
            <person name="van Eijk R."/>
            <person name="Schleper C."/>
            <person name="Guy L."/>
            <person name="Ettema T.J."/>
        </authorList>
    </citation>
    <scope>NUCLEOTIDE SEQUENCE</scope>
</reference>
<protein>
    <recommendedName>
        <fullName evidence="6">EamA domain-containing protein</fullName>
    </recommendedName>
</protein>
<dbReference type="PANTHER" id="PTHR32322:SF2">
    <property type="entry name" value="EAMA DOMAIN-CONTAINING PROTEIN"/>
    <property type="match status" value="1"/>
</dbReference>
<feature type="domain" description="EamA" evidence="6">
    <location>
        <begin position="14"/>
        <end position="143"/>
    </location>
</feature>
<evidence type="ECO:0000256" key="3">
    <source>
        <dbReference type="ARBA" id="ARBA00022989"/>
    </source>
</evidence>
<evidence type="ECO:0000256" key="4">
    <source>
        <dbReference type="ARBA" id="ARBA00023136"/>
    </source>
</evidence>
<dbReference type="InterPro" id="IPR000620">
    <property type="entry name" value="EamA_dom"/>
</dbReference>
<dbReference type="InterPro" id="IPR037185">
    <property type="entry name" value="EmrE-like"/>
</dbReference>
<evidence type="ECO:0000259" key="6">
    <source>
        <dbReference type="Pfam" id="PF00892"/>
    </source>
</evidence>
<gene>
    <name evidence="7" type="ORF">LCGC14_2218260</name>
</gene>
<feature type="non-terminal residue" evidence="7">
    <location>
        <position position="143"/>
    </location>
</feature>
<sequence length="143" mass="15333">MTKMRIAGRRDWMILLTLGLIGGGTFLGIEIALTDFPPLWVAALRIGLAAIFMTAVWLLRGGRLFLEPVRSGSRMLLPVISLLSTVIPFSLISWGQQHVTSGFAAVAMASSALIVAPLAHFFVAHERLSGKRSVGLMTGFAGV</sequence>
<evidence type="ECO:0000256" key="2">
    <source>
        <dbReference type="ARBA" id="ARBA00022692"/>
    </source>
</evidence>
<keyword evidence="3 5" id="KW-1133">Transmembrane helix</keyword>
<evidence type="ECO:0000313" key="7">
    <source>
        <dbReference type="EMBL" id="KKL59146.1"/>
    </source>
</evidence>
<feature type="transmembrane region" description="Helical" evidence="5">
    <location>
        <begin position="75"/>
        <end position="95"/>
    </location>
</feature>
<feature type="transmembrane region" description="Helical" evidence="5">
    <location>
        <begin position="101"/>
        <end position="123"/>
    </location>
</feature>
<dbReference type="AlphaFoldDB" id="A0A0F9DZA2"/>
<dbReference type="EMBL" id="LAZR01029587">
    <property type="protein sequence ID" value="KKL59146.1"/>
    <property type="molecule type" value="Genomic_DNA"/>
</dbReference>
<evidence type="ECO:0000256" key="1">
    <source>
        <dbReference type="ARBA" id="ARBA00004141"/>
    </source>
</evidence>
<comment type="caution">
    <text evidence="7">The sequence shown here is derived from an EMBL/GenBank/DDBJ whole genome shotgun (WGS) entry which is preliminary data.</text>
</comment>
<organism evidence="7">
    <name type="scientific">marine sediment metagenome</name>
    <dbReference type="NCBI Taxonomy" id="412755"/>
    <lineage>
        <taxon>unclassified sequences</taxon>
        <taxon>metagenomes</taxon>
        <taxon>ecological metagenomes</taxon>
    </lineage>
</organism>
<evidence type="ECO:0000256" key="5">
    <source>
        <dbReference type="SAM" id="Phobius"/>
    </source>
</evidence>
<feature type="transmembrane region" description="Helical" evidence="5">
    <location>
        <begin position="12"/>
        <end position="33"/>
    </location>
</feature>
<dbReference type="InterPro" id="IPR050638">
    <property type="entry name" value="AA-Vitamin_Transporters"/>
</dbReference>
<dbReference type="Pfam" id="PF00892">
    <property type="entry name" value="EamA"/>
    <property type="match status" value="1"/>
</dbReference>
<accession>A0A0F9DZA2</accession>
<dbReference type="GO" id="GO:0016020">
    <property type="term" value="C:membrane"/>
    <property type="evidence" value="ECO:0007669"/>
    <property type="project" value="UniProtKB-SubCell"/>
</dbReference>
<dbReference type="SUPFAM" id="SSF103481">
    <property type="entry name" value="Multidrug resistance efflux transporter EmrE"/>
    <property type="match status" value="1"/>
</dbReference>
<keyword evidence="4 5" id="KW-0472">Membrane</keyword>
<comment type="subcellular location">
    <subcellularLocation>
        <location evidence="1">Membrane</location>
        <topology evidence="1">Multi-pass membrane protein</topology>
    </subcellularLocation>
</comment>
<dbReference type="PANTHER" id="PTHR32322">
    <property type="entry name" value="INNER MEMBRANE TRANSPORTER"/>
    <property type="match status" value="1"/>
</dbReference>